<evidence type="ECO:0000313" key="2">
    <source>
        <dbReference type="EMBL" id="CAL1588258.1"/>
    </source>
</evidence>
<keyword evidence="3" id="KW-1185">Reference proteome</keyword>
<accession>A0AAV2KHC7</accession>
<dbReference type="AlphaFoldDB" id="A0AAV2KHC7"/>
<protein>
    <submittedName>
        <fullName evidence="2">Uncharacterized protein</fullName>
    </submittedName>
</protein>
<name>A0AAV2KHC7_KNICA</name>
<reference evidence="2 3" key="1">
    <citation type="submission" date="2024-04" db="EMBL/GenBank/DDBJ databases">
        <authorList>
            <person name="Waldvogel A.-M."/>
            <person name="Schoenle A."/>
        </authorList>
    </citation>
    <scope>NUCLEOTIDE SEQUENCE [LARGE SCALE GENOMIC DNA]</scope>
</reference>
<dbReference type="EMBL" id="OZ035840">
    <property type="protein sequence ID" value="CAL1588258.1"/>
    <property type="molecule type" value="Genomic_DNA"/>
</dbReference>
<sequence>MKQIFVKHKQRRHLCTWPFSPSHPLTPGGLMQVAQPGHGALATVNTELLFVFAGALLEMTDLSINSSLGISQGDRSATPPNSTSKSKP</sequence>
<evidence type="ECO:0000313" key="3">
    <source>
        <dbReference type="Proteomes" id="UP001497482"/>
    </source>
</evidence>
<proteinExistence type="predicted"/>
<feature type="region of interest" description="Disordered" evidence="1">
    <location>
        <begin position="67"/>
        <end position="88"/>
    </location>
</feature>
<evidence type="ECO:0000256" key="1">
    <source>
        <dbReference type="SAM" id="MobiDB-lite"/>
    </source>
</evidence>
<gene>
    <name evidence="2" type="ORF">KC01_LOCUS18083</name>
</gene>
<organism evidence="2 3">
    <name type="scientific">Knipowitschia caucasica</name>
    <name type="common">Caucasian dwarf goby</name>
    <name type="synonym">Pomatoschistus caucasicus</name>
    <dbReference type="NCBI Taxonomy" id="637954"/>
    <lineage>
        <taxon>Eukaryota</taxon>
        <taxon>Metazoa</taxon>
        <taxon>Chordata</taxon>
        <taxon>Craniata</taxon>
        <taxon>Vertebrata</taxon>
        <taxon>Euteleostomi</taxon>
        <taxon>Actinopterygii</taxon>
        <taxon>Neopterygii</taxon>
        <taxon>Teleostei</taxon>
        <taxon>Neoteleostei</taxon>
        <taxon>Acanthomorphata</taxon>
        <taxon>Gobiaria</taxon>
        <taxon>Gobiiformes</taxon>
        <taxon>Gobioidei</taxon>
        <taxon>Gobiidae</taxon>
        <taxon>Gobiinae</taxon>
        <taxon>Knipowitschia</taxon>
    </lineage>
</organism>
<dbReference type="Proteomes" id="UP001497482">
    <property type="component" value="Chromosome 18"/>
</dbReference>